<comment type="caution">
    <text evidence="2">The sequence shown here is derived from an EMBL/GenBank/DDBJ whole genome shotgun (WGS) entry which is preliminary data.</text>
</comment>
<dbReference type="Pfam" id="PF06985">
    <property type="entry name" value="HET"/>
    <property type="match status" value="1"/>
</dbReference>
<dbReference type="PANTHER" id="PTHR24148:SF64">
    <property type="entry name" value="HETEROKARYON INCOMPATIBILITY DOMAIN-CONTAINING PROTEIN"/>
    <property type="match status" value="1"/>
</dbReference>
<keyword evidence="3" id="KW-1185">Reference proteome</keyword>
<gene>
    <name evidence="2" type="ORF">PG991_003346</name>
</gene>
<evidence type="ECO:0000313" key="3">
    <source>
        <dbReference type="Proteomes" id="UP001396898"/>
    </source>
</evidence>
<dbReference type="InterPro" id="IPR052895">
    <property type="entry name" value="HetReg/Transcr_Mod"/>
</dbReference>
<evidence type="ECO:0000313" key="2">
    <source>
        <dbReference type="EMBL" id="KAK8033948.1"/>
    </source>
</evidence>
<proteinExistence type="predicted"/>
<dbReference type="Proteomes" id="UP001396898">
    <property type="component" value="Unassembled WGS sequence"/>
</dbReference>
<dbReference type="EMBL" id="JAQQWI010000006">
    <property type="protein sequence ID" value="KAK8033948.1"/>
    <property type="molecule type" value="Genomic_DNA"/>
</dbReference>
<sequence>MAPRYHHQPLASEDTIRLLDLLPAWRLDAHVRCRIRQVRLEDAYDKYEALSYVWGAKEGSVPIACNGGELLITPNCHDAIVELRCKFRVRTLWIDSICIDQNDAAGSAQERNHQIKLMGRIYKYASVVVVWLGSEAIPIIPEARSFAWTLRMSLPTLRSNHYDRDRLTAYVEEYGICKRLDENPWFRLTWEDLHAMLLLSTQYDADSAEYRNIHFRMMSRLHIRDSDDPSKEWIHIRFLRFAANLESSLLHDKIYGLYAVFRKMGIQLPDPDYGRRIHSVLEDFTRSFVLQKRKINLITSERAAHELPEIPSWVAPLLVPRVIPVSSPDTMGFIHQKMGASGRSQMYVSSEKARSRLIAKGRRVGTIRMRMGCRFDQKAEMADMKSHRLFLYACHEFCSAVSLDDAEIWDSIDPRDSLQENRDQARIWHDIMLYPNCRLVSPETIERHSGLGDQDDPKSVVYEYIRNGQIPDAELARKVQTQLNWTANWAFVQTETGHIGRAYRTCEKGDEVWLLAGSDNPVILRPAGRGFRYIAPGYFRALMHGRFWPDDEKVLEILTLV</sequence>
<name>A0ABR1SKC2_9PEZI</name>
<accession>A0ABR1SKC2</accession>
<protein>
    <submittedName>
        <fullName evidence="2">HET-domain-containing protein</fullName>
    </submittedName>
</protein>
<feature type="domain" description="Heterokaryon incompatibility" evidence="1">
    <location>
        <begin position="47"/>
        <end position="190"/>
    </location>
</feature>
<dbReference type="PANTHER" id="PTHR24148">
    <property type="entry name" value="ANKYRIN REPEAT DOMAIN-CONTAINING PROTEIN 39 HOMOLOG-RELATED"/>
    <property type="match status" value="1"/>
</dbReference>
<reference evidence="2 3" key="1">
    <citation type="submission" date="2023-01" db="EMBL/GenBank/DDBJ databases">
        <title>Analysis of 21 Apiospora genomes using comparative genomics revels a genus with tremendous synthesis potential of carbohydrate active enzymes and secondary metabolites.</title>
        <authorList>
            <person name="Sorensen T."/>
        </authorList>
    </citation>
    <scope>NUCLEOTIDE SEQUENCE [LARGE SCALE GENOMIC DNA]</scope>
    <source>
        <strain evidence="2 3">CBS 20057</strain>
    </source>
</reference>
<organism evidence="2 3">
    <name type="scientific">Apiospora marii</name>
    <dbReference type="NCBI Taxonomy" id="335849"/>
    <lineage>
        <taxon>Eukaryota</taxon>
        <taxon>Fungi</taxon>
        <taxon>Dikarya</taxon>
        <taxon>Ascomycota</taxon>
        <taxon>Pezizomycotina</taxon>
        <taxon>Sordariomycetes</taxon>
        <taxon>Xylariomycetidae</taxon>
        <taxon>Amphisphaeriales</taxon>
        <taxon>Apiosporaceae</taxon>
        <taxon>Apiospora</taxon>
    </lineage>
</organism>
<evidence type="ECO:0000259" key="1">
    <source>
        <dbReference type="Pfam" id="PF06985"/>
    </source>
</evidence>
<dbReference type="InterPro" id="IPR010730">
    <property type="entry name" value="HET"/>
</dbReference>